<dbReference type="Proteomes" id="UP000011661">
    <property type="component" value="Unassembled WGS sequence"/>
</dbReference>
<name>L9W2I6_9EURY</name>
<dbReference type="Pfam" id="PF01569">
    <property type="entry name" value="PAP2"/>
    <property type="match status" value="1"/>
</dbReference>
<dbReference type="PATRIC" id="fig|1230460.4.peg.2936"/>
<dbReference type="InterPro" id="IPR036938">
    <property type="entry name" value="PAP2/HPO_sf"/>
</dbReference>
<feature type="transmembrane region" description="Helical" evidence="1">
    <location>
        <begin position="188"/>
        <end position="207"/>
    </location>
</feature>
<sequence length="304" mass="32765">MWFDPAVIEAVRDAVPTWLGIIMVVLSYLGSVYLIAPAMIAAYWTNRDRVAPWLGGVIGCYGLMSLTKSYHTATRPTVDPPVSADAFPTWFVPWYEHAAHISTTSFPSGHTMAATIIVGMIALELPRSTLRNRALVGITLIGWVGFTRVGLGVHYPGDVAGGFIYGVGFLGSYYLLRNVVSRRLPVDETTATFAIGLSFGVLATVFVGSRNSLIVFGGGLGGLLAWYSAPTISEAMRHATLRVLLPTLGAVLAVGVWLVAGEVSNGVVVVWSALSLAVVVLVPWSVPTRRCWLSAKRYSRRLAR</sequence>
<dbReference type="SUPFAM" id="SSF48317">
    <property type="entry name" value="Acid phosphatase/Vanadium-dependent haloperoxidase"/>
    <property type="match status" value="1"/>
</dbReference>
<dbReference type="STRING" id="1230460.C495_14422"/>
<dbReference type="AlphaFoldDB" id="L9W2I6"/>
<feature type="domain" description="Phosphatidic acid phosphatase type 2/haloperoxidase" evidence="2">
    <location>
        <begin position="50"/>
        <end position="174"/>
    </location>
</feature>
<dbReference type="PANTHER" id="PTHR14969:SF13">
    <property type="entry name" value="AT30094P"/>
    <property type="match status" value="1"/>
</dbReference>
<feature type="transmembrane region" description="Helical" evidence="1">
    <location>
        <begin position="213"/>
        <end position="229"/>
    </location>
</feature>
<dbReference type="eggNOG" id="arCOG03058">
    <property type="taxonomic scope" value="Archaea"/>
</dbReference>
<feature type="transmembrane region" description="Helical" evidence="1">
    <location>
        <begin position="241"/>
        <end position="260"/>
    </location>
</feature>
<feature type="transmembrane region" description="Helical" evidence="1">
    <location>
        <begin position="50"/>
        <end position="67"/>
    </location>
</feature>
<gene>
    <name evidence="3" type="ORF">C495_14422</name>
</gene>
<keyword evidence="1" id="KW-1133">Transmembrane helix</keyword>
<organism evidence="3 4">
    <name type="scientific">Natronorubrum sulfidifaciens JCM 14089</name>
    <dbReference type="NCBI Taxonomy" id="1230460"/>
    <lineage>
        <taxon>Archaea</taxon>
        <taxon>Methanobacteriati</taxon>
        <taxon>Methanobacteriota</taxon>
        <taxon>Stenosarchaea group</taxon>
        <taxon>Halobacteria</taxon>
        <taxon>Halobacteriales</taxon>
        <taxon>Natrialbaceae</taxon>
        <taxon>Natronorubrum</taxon>
    </lineage>
</organism>
<evidence type="ECO:0000313" key="4">
    <source>
        <dbReference type="Proteomes" id="UP000011661"/>
    </source>
</evidence>
<accession>L9W2I6</accession>
<dbReference type="SMART" id="SM00014">
    <property type="entry name" value="acidPPc"/>
    <property type="match status" value="1"/>
</dbReference>
<feature type="transmembrane region" description="Helical" evidence="1">
    <location>
        <begin position="20"/>
        <end position="43"/>
    </location>
</feature>
<dbReference type="Gene3D" id="1.20.144.10">
    <property type="entry name" value="Phosphatidic acid phosphatase type 2/haloperoxidase"/>
    <property type="match status" value="1"/>
</dbReference>
<comment type="caution">
    <text evidence="3">The sequence shown here is derived from an EMBL/GenBank/DDBJ whole genome shotgun (WGS) entry which is preliminary data.</text>
</comment>
<protein>
    <submittedName>
        <fullName evidence="3">PA-phosphatase-like phosphoesterase</fullName>
    </submittedName>
</protein>
<dbReference type="PANTHER" id="PTHR14969">
    <property type="entry name" value="SPHINGOSINE-1-PHOSPHATE PHOSPHOHYDROLASE"/>
    <property type="match status" value="1"/>
</dbReference>
<evidence type="ECO:0000259" key="2">
    <source>
        <dbReference type="SMART" id="SM00014"/>
    </source>
</evidence>
<feature type="transmembrane region" description="Helical" evidence="1">
    <location>
        <begin position="159"/>
        <end position="176"/>
    </location>
</feature>
<feature type="transmembrane region" description="Helical" evidence="1">
    <location>
        <begin position="98"/>
        <end position="123"/>
    </location>
</feature>
<feature type="transmembrane region" description="Helical" evidence="1">
    <location>
        <begin position="266"/>
        <end position="286"/>
    </location>
</feature>
<keyword evidence="4" id="KW-1185">Reference proteome</keyword>
<keyword evidence="1" id="KW-0472">Membrane</keyword>
<evidence type="ECO:0000256" key="1">
    <source>
        <dbReference type="SAM" id="Phobius"/>
    </source>
</evidence>
<evidence type="ECO:0000313" key="3">
    <source>
        <dbReference type="EMBL" id="ELY42518.1"/>
    </source>
</evidence>
<dbReference type="RefSeq" id="WP_008164095.1">
    <property type="nucleotide sequence ID" value="NZ_AOHX01000045.1"/>
</dbReference>
<dbReference type="EMBL" id="AOHX01000045">
    <property type="protein sequence ID" value="ELY42518.1"/>
    <property type="molecule type" value="Genomic_DNA"/>
</dbReference>
<dbReference type="InterPro" id="IPR000326">
    <property type="entry name" value="PAP2/HPO"/>
</dbReference>
<keyword evidence="1" id="KW-0812">Transmembrane</keyword>
<dbReference type="OrthoDB" id="10182at2157"/>
<feature type="transmembrane region" description="Helical" evidence="1">
    <location>
        <begin position="135"/>
        <end position="153"/>
    </location>
</feature>
<reference evidence="3 4" key="1">
    <citation type="journal article" date="2014" name="PLoS Genet.">
        <title>Phylogenetically driven sequencing of extremely halophilic archaea reveals strategies for static and dynamic osmo-response.</title>
        <authorList>
            <person name="Becker E.A."/>
            <person name="Seitzer P.M."/>
            <person name="Tritt A."/>
            <person name="Larsen D."/>
            <person name="Krusor M."/>
            <person name="Yao A.I."/>
            <person name="Wu D."/>
            <person name="Madern D."/>
            <person name="Eisen J.A."/>
            <person name="Darling A.E."/>
            <person name="Facciotti M.T."/>
        </authorList>
    </citation>
    <scope>NUCLEOTIDE SEQUENCE [LARGE SCALE GENOMIC DNA]</scope>
    <source>
        <strain evidence="3 4">JCM 14089</strain>
    </source>
</reference>
<proteinExistence type="predicted"/>